<reference evidence="2 3" key="1">
    <citation type="submission" date="2019-03" db="EMBL/GenBank/DDBJ databases">
        <title>Genome Sequencing and Assembly of Various Microbes Isolated from Partially Reclaimed Soil and Acid Mine Drainage (AMD) Site.</title>
        <authorList>
            <person name="Steinbock B."/>
            <person name="Bechtold R."/>
            <person name="Sevigny J.L."/>
            <person name="Thomas D."/>
            <person name="Cuthill L.R."/>
            <person name="Aveiro Johannsen E.J."/>
            <person name="Thomas K."/>
            <person name="Ghosh A."/>
        </authorList>
    </citation>
    <scope>NUCLEOTIDE SEQUENCE [LARGE SCALE GENOMIC DNA]</scope>
    <source>
        <strain evidence="2 3">S-A3</strain>
    </source>
</reference>
<accession>A0A4R5YQX1</accession>
<evidence type="ECO:0000313" key="2">
    <source>
        <dbReference type="EMBL" id="TDL47211.1"/>
    </source>
</evidence>
<dbReference type="EMBL" id="SMZT01000001">
    <property type="protein sequence ID" value="TDL47211.1"/>
    <property type="molecule type" value="Genomic_DNA"/>
</dbReference>
<feature type="compositionally biased region" description="Low complexity" evidence="1">
    <location>
        <begin position="17"/>
        <end position="29"/>
    </location>
</feature>
<gene>
    <name evidence="2" type="ORF">E2R59_04360</name>
</gene>
<dbReference type="RefSeq" id="WP_133409375.1">
    <property type="nucleotide sequence ID" value="NZ_SMZT01000001.1"/>
</dbReference>
<feature type="region of interest" description="Disordered" evidence="1">
    <location>
        <begin position="1"/>
        <end position="91"/>
    </location>
</feature>
<protein>
    <submittedName>
        <fullName evidence="2">Uncharacterized protein</fullName>
    </submittedName>
</protein>
<feature type="compositionally biased region" description="Basic and acidic residues" evidence="1">
    <location>
        <begin position="64"/>
        <end position="91"/>
    </location>
</feature>
<evidence type="ECO:0000256" key="1">
    <source>
        <dbReference type="SAM" id="MobiDB-lite"/>
    </source>
</evidence>
<name>A0A4R5YQX1_KOCRO</name>
<dbReference type="Proteomes" id="UP000295163">
    <property type="component" value="Unassembled WGS sequence"/>
</dbReference>
<sequence>MPAEPGPAPGGAPGPAGPDLAPGRDVPAVPRRRGPRRATGGTFTDGTSTGAEPRLPGLDGRAPGTDEDRADEASDRAHEDWLRAQRPPHWD</sequence>
<evidence type="ECO:0000313" key="3">
    <source>
        <dbReference type="Proteomes" id="UP000295163"/>
    </source>
</evidence>
<dbReference type="AlphaFoldDB" id="A0A4R5YQX1"/>
<comment type="caution">
    <text evidence="2">The sequence shown here is derived from an EMBL/GenBank/DDBJ whole genome shotgun (WGS) entry which is preliminary data.</text>
</comment>
<feature type="compositionally biased region" description="Pro residues" evidence="1">
    <location>
        <begin position="1"/>
        <end position="16"/>
    </location>
</feature>
<dbReference type="GeneID" id="64346636"/>
<proteinExistence type="predicted"/>
<feature type="compositionally biased region" description="Low complexity" evidence="1">
    <location>
        <begin position="37"/>
        <end position="50"/>
    </location>
</feature>
<organism evidence="2 3">
    <name type="scientific">Kocuria rosea</name>
    <name type="common">Deinococcus erythromyxa</name>
    <name type="synonym">Micrococcus rubens</name>
    <dbReference type="NCBI Taxonomy" id="1275"/>
    <lineage>
        <taxon>Bacteria</taxon>
        <taxon>Bacillati</taxon>
        <taxon>Actinomycetota</taxon>
        <taxon>Actinomycetes</taxon>
        <taxon>Micrococcales</taxon>
        <taxon>Micrococcaceae</taxon>
        <taxon>Kocuria</taxon>
    </lineage>
</organism>